<evidence type="ECO:0000256" key="2">
    <source>
        <dbReference type="ARBA" id="ARBA00022989"/>
    </source>
</evidence>
<feature type="transmembrane region" description="Helical" evidence="4">
    <location>
        <begin position="103"/>
        <end position="123"/>
    </location>
</feature>
<protein>
    <recommendedName>
        <fullName evidence="5">Major facilitator superfamily (MFS) profile domain-containing protein</fullName>
    </recommendedName>
</protein>
<reference evidence="7" key="1">
    <citation type="submission" date="2017-09" db="EMBL/GenBank/DDBJ databases">
        <title>Depth-based differentiation of microbial function through sediment-hosted aquifers and enrichment of novel symbionts in the deep terrestrial subsurface.</title>
        <authorList>
            <person name="Probst A.J."/>
            <person name="Ladd B."/>
            <person name="Jarett J.K."/>
            <person name="Geller-Mcgrath D.E."/>
            <person name="Sieber C.M.K."/>
            <person name="Emerson J.B."/>
            <person name="Anantharaman K."/>
            <person name="Thomas B.C."/>
            <person name="Malmstrom R."/>
            <person name="Stieglmeier M."/>
            <person name="Klingl A."/>
            <person name="Woyke T."/>
            <person name="Ryan C.M."/>
            <person name="Banfield J.F."/>
        </authorList>
    </citation>
    <scope>NUCLEOTIDE SEQUENCE [LARGE SCALE GENOMIC DNA]</scope>
</reference>
<dbReference type="PANTHER" id="PTHR23531">
    <property type="entry name" value="QUINOLENE RESISTANCE PROTEIN NORA"/>
    <property type="match status" value="1"/>
</dbReference>
<keyword evidence="2 4" id="KW-1133">Transmembrane helix</keyword>
<dbReference type="SUPFAM" id="SSF103473">
    <property type="entry name" value="MFS general substrate transporter"/>
    <property type="match status" value="1"/>
</dbReference>
<organism evidence="6 7">
    <name type="scientific">Candidatus Magasanikbacteria bacterium CG10_big_fil_rev_8_21_14_0_10_40_10</name>
    <dbReference type="NCBI Taxonomy" id="1974648"/>
    <lineage>
        <taxon>Bacteria</taxon>
        <taxon>Candidatus Magasanikiibacteriota</taxon>
    </lineage>
</organism>
<dbReference type="InterPro" id="IPR036259">
    <property type="entry name" value="MFS_trans_sf"/>
</dbReference>
<dbReference type="PROSITE" id="PS50850">
    <property type="entry name" value="MFS"/>
    <property type="match status" value="1"/>
</dbReference>
<feature type="transmembrane region" description="Helical" evidence="4">
    <location>
        <begin position="12"/>
        <end position="35"/>
    </location>
</feature>
<evidence type="ECO:0000313" key="6">
    <source>
        <dbReference type="EMBL" id="PIT87447.1"/>
    </source>
</evidence>
<dbReference type="AlphaFoldDB" id="A0A2M6W3U0"/>
<keyword evidence="1 4" id="KW-0812">Transmembrane</keyword>
<evidence type="ECO:0000256" key="4">
    <source>
        <dbReference type="SAM" id="Phobius"/>
    </source>
</evidence>
<dbReference type="PANTHER" id="PTHR23531:SF1">
    <property type="entry name" value="QUINOLENE RESISTANCE PROTEIN NORA"/>
    <property type="match status" value="1"/>
</dbReference>
<dbReference type="Proteomes" id="UP000231183">
    <property type="component" value="Unassembled WGS sequence"/>
</dbReference>
<accession>A0A2M6W3U0</accession>
<dbReference type="GO" id="GO:0022857">
    <property type="term" value="F:transmembrane transporter activity"/>
    <property type="evidence" value="ECO:0007669"/>
    <property type="project" value="InterPro"/>
</dbReference>
<evidence type="ECO:0000259" key="5">
    <source>
        <dbReference type="PROSITE" id="PS50850"/>
    </source>
</evidence>
<feature type="domain" description="Major facilitator superfamily (MFS) profile" evidence="5">
    <location>
        <begin position="10"/>
        <end position="215"/>
    </location>
</feature>
<sequence length="215" mass="24441">MGLNKKINKTISFLIISDFFLFFAIGLLAPIFAVFILENIENRIEVIGYAMACYWLTRVIMVIPLSRLMDKIKGESDEYFFIIAGTFLISIIPLFYTMSSKSWHIYLLQIINGIANSMAVPAWRILFTNHIDKKIIGFEWSLEDVGVGIATAFSAAIGAFIVSKFGFNFLFYIISFFGIISVLILIILGKEKKGVIRNLLRNKTERAPIKLDTFK</sequence>
<evidence type="ECO:0000313" key="7">
    <source>
        <dbReference type="Proteomes" id="UP000231183"/>
    </source>
</evidence>
<dbReference type="Pfam" id="PF07690">
    <property type="entry name" value="MFS_1"/>
    <property type="match status" value="1"/>
</dbReference>
<feature type="transmembrane region" description="Helical" evidence="4">
    <location>
        <begin position="47"/>
        <end position="66"/>
    </location>
</feature>
<dbReference type="Gene3D" id="1.20.1250.20">
    <property type="entry name" value="MFS general substrate transporter like domains"/>
    <property type="match status" value="1"/>
</dbReference>
<evidence type="ECO:0000256" key="3">
    <source>
        <dbReference type="ARBA" id="ARBA00023136"/>
    </source>
</evidence>
<feature type="transmembrane region" description="Helical" evidence="4">
    <location>
        <begin position="169"/>
        <end position="188"/>
    </location>
</feature>
<dbReference type="InterPro" id="IPR052714">
    <property type="entry name" value="MFS_Exporter"/>
</dbReference>
<dbReference type="InterPro" id="IPR020846">
    <property type="entry name" value="MFS_dom"/>
</dbReference>
<proteinExistence type="predicted"/>
<evidence type="ECO:0000256" key="1">
    <source>
        <dbReference type="ARBA" id="ARBA00022692"/>
    </source>
</evidence>
<feature type="transmembrane region" description="Helical" evidence="4">
    <location>
        <begin position="144"/>
        <end position="163"/>
    </location>
</feature>
<dbReference type="EMBL" id="PFBX01000026">
    <property type="protein sequence ID" value="PIT87447.1"/>
    <property type="molecule type" value="Genomic_DNA"/>
</dbReference>
<name>A0A2M6W3U0_9BACT</name>
<dbReference type="InterPro" id="IPR011701">
    <property type="entry name" value="MFS"/>
</dbReference>
<feature type="transmembrane region" description="Helical" evidence="4">
    <location>
        <begin position="78"/>
        <end position="97"/>
    </location>
</feature>
<gene>
    <name evidence="6" type="ORF">COU31_02640</name>
</gene>
<keyword evidence="3 4" id="KW-0472">Membrane</keyword>
<comment type="caution">
    <text evidence="6">The sequence shown here is derived from an EMBL/GenBank/DDBJ whole genome shotgun (WGS) entry which is preliminary data.</text>
</comment>